<dbReference type="SUPFAM" id="SSF56112">
    <property type="entry name" value="Protein kinase-like (PK-like)"/>
    <property type="match status" value="1"/>
</dbReference>
<dbReference type="GO" id="GO:0000082">
    <property type="term" value="P:G1/S transition of mitotic cell cycle"/>
    <property type="evidence" value="ECO:0007669"/>
    <property type="project" value="TreeGrafter"/>
</dbReference>
<reference evidence="6 7" key="1">
    <citation type="submission" date="2014-09" db="EMBL/GenBank/DDBJ databases">
        <authorList>
            <person name="Magalhaes I.L.F."/>
            <person name="Oliveira U."/>
            <person name="Santos F.R."/>
            <person name="Vidigal T.H.D.A."/>
            <person name="Brescovit A.D."/>
            <person name="Santos A.J."/>
        </authorList>
    </citation>
    <scope>NUCLEOTIDE SEQUENCE [LARGE SCALE GENOMIC DNA]</scope>
</reference>
<protein>
    <submittedName>
        <fullName evidence="6">Cyclin T-dependent kinase CDK9</fullName>
    </submittedName>
</protein>
<feature type="region of interest" description="Disordered" evidence="4">
    <location>
        <begin position="384"/>
        <end position="409"/>
    </location>
</feature>
<dbReference type="GO" id="GO:0007165">
    <property type="term" value="P:signal transduction"/>
    <property type="evidence" value="ECO:0007669"/>
    <property type="project" value="TreeGrafter"/>
</dbReference>
<dbReference type="Gene3D" id="1.10.510.10">
    <property type="entry name" value="Transferase(Phosphotransferase) domain 1"/>
    <property type="match status" value="1"/>
</dbReference>
<dbReference type="InterPro" id="IPR000719">
    <property type="entry name" value="Prot_kinase_dom"/>
</dbReference>
<dbReference type="OrthoDB" id="4062651at2759"/>
<keyword evidence="7" id="KW-1185">Reference proteome</keyword>
<dbReference type="GO" id="GO:0005737">
    <property type="term" value="C:cytoplasm"/>
    <property type="evidence" value="ECO:0007669"/>
    <property type="project" value="TreeGrafter"/>
</dbReference>
<dbReference type="PROSITE" id="PS00108">
    <property type="entry name" value="PROTEIN_KINASE_ST"/>
    <property type="match status" value="1"/>
</dbReference>
<sequence>MTSAEICASAEDGEQCDIVKELWRTSSWLRRYETKRVKALSDEELANIGLEGAGTSSDSVKRYYAALLKRTQKHSSGLCSSILRVRIPCPDADEDLLKADLESVPEHGSVAGWAAIKVVSLEEQPPPHDGFNEYRTLSLAVIHRNRALDRSRAEVAPRQTNVTNVVHLLSAFVRAAGPWSKEVALVLPLYPCTLAEALRIPAHHAVPRRVHEAKAIAEPHLGPESLTTSPSSAEFALKVTKGVLSGLNFLHSIGIAHRDIKPSNVLLSYDGEAILADLGVATRVPASHAGKVATLCERPSRTAEVGTTCYRPPELLFSPSKGYDGSKADVWSAGASLIELWTALVKKAPRRKASEVRLPHWETALADDQSWQRYSGAQSKSALSSNWSFDEEEEEPYEDQDHEEESELIRDSKRQSLFDGRGEIALAGSIFAILGRPTDQTEWPESEHFSPPLSRMPFPARKPVEGGLKRHLAISFRSAAEQAAFEFCESAIRLSAGARPSAADALARLGAS</sequence>
<dbReference type="AlphaFoldDB" id="A0A0P1BN43"/>
<dbReference type="STRING" id="401625.A0A0P1BN43"/>
<dbReference type="PANTHER" id="PTHR24056:SF576">
    <property type="entry name" value="SERINE_THREONINE-PROTEIN KINASE CSK1"/>
    <property type="match status" value="1"/>
</dbReference>
<dbReference type="EMBL" id="CCYA01000265">
    <property type="protein sequence ID" value="CEH17749.1"/>
    <property type="molecule type" value="Genomic_DNA"/>
</dbReference>
<dbReference type="Proteomes" id="UP000054845">
    <property type="component" value="Unassembled WGS sequence"/>
</dbReference>
<dbReference type="InterPro" id="IPR011009">
    <property type="entry name" value="Kinase-like_dom_sf"/>
</dbReference>
<evidence type="ECO:0000313" key="6">
    <source>
        <dbReference type="EMBL" id="CEH17749.1"/>
    </source>
</evidence>
<accession>A0A0P1BN43</accession>
<dbReference type="GO" id="GO:0005634">
    <property type="term" value="C:nucleus"/>
    <property type="evidence" value="ECO:0007669"/>
    <property type="project" value="TreeGrafter"/>
</dbReference>
<dbReference type="GO" id="GO:0005524">
    <property type="term" value="F:ATP binding"/>
    <property type="evidence" value="ECO:0007669"/>
    <property type="project" value="UniProtKB-KW"/>
</dbReference>
<dbReference type="InterPro" id="IPR050108">
    <property type="entry name" value="CDK"/>
</dbReference>
<evidence type="ECO:0000256" key="2">
    <source>
        <dbReference type="ARBA" id="ARBA00022741"/>
    </source>
</evidence>
<feature type="domain" description="Protein kinase" evidence="5">
    <location>
        <begin position="68"/>
        <end position="512"/>
    </location>
</feature>
<proteinExistence type="inferred from homology"/>
<feature type="region of interest" description="Disordered" evidence="4">
    <location>
        <begin position="441"/>
        <end position="460"/>
    </location>
</feature>
<dbReference type="PANTHER" id="PTHR24056">
    <property type="entry name" value="CELL DIVISION PROTEIN KINASE"/>
    <property type="match status" value="1"/>
</dbReference>
<dbReference type="GO" id="GO:0004693">
    <property type="term" value="F:cyclin-dependent protein serine/threonine kinase activity"/>
    <property type="evidence" value="ECO:0007669"/>
    <property type="project" value="TreeGrafter"/>
</dbReference>
<feature type="compositionally biased region" description="Acidic residues" evidence="4">
    <location>
        <begin position="389"/>
        <end position="406"/>
    </location>
</feature>
<evidence type="ECO:0000313" key="7">
    <source>
        <dbReference type="Proteomes" id="UP000054845"/>
    </source>
</evidence>
<dbReference type="GO" id="GO:0010389">
    <property type="term" value="P:regulation of G2/M transition of mitotic cell cycle"/>
    <property type="evidence" value="ECO:0007669"/>
    <property type="project" value="TreeGrafter"/>
</dbReference>
<organism evidence="6 7">
    <name type="scientific">Ceraceosorus bombacis</name>
    <dbReference type="NCBI Taxonomy" id="401625"/>
    <lineage>
        <taxon>Eukaryota</taxon>
        <taxon>Fungi</taxon>
        <taxon>Dikarya</taxon>
        <taxon>Basidiomycota</taxon>
        <taxon>Ustilaginomycotina</taxon>
        <taxon>Exobasidiomycetes</taxon>
        <taxon>Ceraceosorales</taxon>
        <taxon>Ceraceosoraceae</taxon>
        <taxon>Ceraceosorus</taxon>
    </lineage>
</organism>
<dbReference type="PROSITE" id="PS50011">
    <property type="entry name" value="PROTEIN_KINASE_DOM"/>
    <property type="match status" value="1"/>
</dbReference>
<dbReference type="GO" id="GO:0010468">
    <property type="term" value="P:regulation of gene expression"/>
    <property type="evidence" value="ECO:0007669"/>
    <property type="project" value="TreeGrafter"/>
</dbReference>
<evidence type="ECO:0000256" key="3">
    <source>
        <dbReference type="ARBA" id="ARBA00022840"/>
    </source>
</evidence>
<name>A0A0P1BN43_9BASI</name>
<dbReference type="Pfam" id="PF00069">
    <property type="entry name" value="Pkinase"/>
    <property type="match status" value="1"/>
</dbReference>
<evidence type="ECO:0000256" key="4">
    <source>
        <dbReference type="SAM" id="MobiDB-lite"/>
    </source>
</evidence>
<comment type="similarity">
    <text evidence="1">Belongs to the protein kinase superfamily. CMGC Ser/Thr protein kinase family. CDC2/CDKX subfamily.</text>
</comment>
<keyword evidence="6" id="KW-0808">Transferase</keyword>
<dbReference type="SMART" id="SM00220">
    <property type="entry name" value="S_TKc"/>
    <property type="match status" value="1"/>
</dbReference>
<keyword evidence="6" id="KW-0418">Kinase</keyword>
<keyword evidence="3" id="KW-0067">ATP-binding</keyword>
<dbReference type="CDD" id="cd00180">
    <property type="entry name" value="PKc"/>
    <property type="match status" value="1"/>
</dbReference>
<dbReference type="InterPro" id="IPR008271">
    <property type="entry name" value="Ser/Thr_kinase_AS"/>
</dbReference>
<dbReference type="GO" id="GO:0000307">
    <property type="term" value="C:cyclin-dependent protein kinase holoenzyme complex"/>
    <property type="evidence" value="ECO:0007669"/>
    <property type="project" value="TreeGrafter"/>
</dbReference>
<evidence type="ECO:0000256" key="1">
    <source>
        <dbReference type="ARBA" id="ARBA00006485"/>
    </source>
</evidence>
<evidence type="ECO:0000259" key="5">
    <source>
        <dbReference type="PROSITE" id="PS50011"/>
    </source>
</evidence>
<keyword evidence="2" id="KW-0547">Nucleotide-binding</keyword>
<dbReference type="GO" id="GO:0030332">
    <property type="term" value="F:cyclin binding"/>
    <property type="evidence" value="ECO:0007669"/>
    <property type="project" value="TreeGrafter"/>
</dbReference>